<proteinExistence type="predicted"/>
<name>A0A151ZA18_TIELA</name>
<organism evidence="1 2">
    <name type="scientific">Tieghemostelium lacteum</name>
    <name type="common">Slime mold</name>
    <name type="synonym">Dictyostelium lacteum</name>
    <dbReference type="NCBI Taxonomy" id="361077"/>
    <lineage>
        <taxon>Eukaryota</taxon>
        <taxon>Amoebozoa</taxon>
        <taxon>Evosea</taxon>
        <taxon>Eumycetozoa</taxon>
        <taxon>Dictyostelia</taxon>
        <taxon>Dictyosteliales</taxon>
        <taxon>Raperosteliaceae</taxon>
        <taxon>Tieghemostelium</taxon>
    </lineage>
</organism>
<accession>A0A151ZA18</accession>
<keyword evidence="2" id="KW-1185">Reference proteome</keyword>
<dbReference type="AlphaFoldDB" id="A0A151ZA18"/>
<evidence type="ECO:0000313" key="1">
    <source>
        <dbReference type="EMBL" id="KYQ90800.1"/>
    </source>
</evidence>
<dbReference type="EMBL" id="LODT01000037">
    <property type="protein sequence ID" value="KYQ90800.1"/>
    <property type="molecule type" value="Genomic_DNA"/>
</dbReference>
<dbReference type="InParanoid" id="A0A151ZA18"/>
<comment type="caution">
    <text evidence="1">The sequence shown here is derived from an EMBL/GenBank/DDBJ whole genome shotgun (WGS) entry which is preliminary data.</text>
</comment>
<sequence>MLNFYYGLIERPGEKLELLQTPFQNIEPMWQSITVKANEEDDDTCHKKIALPLNLNSQIQINFNINAIKKFFLIWMVLKKYLLC</sequence>
<evidence type="ECO:0000313" key="2">
    <source>
        <dbReference type="Proteomes" id="UP000076078"/>
    </source>
</evidence>
<gene>
    <name evidence="1" type="ORF">DLAC_09441</name>
</gene>
<reference evidence="1 2" key="1">
    <citation type="submission" date="2015-12" db="EMBL/GenBank/DDBJ databases">
        <title>Dictyostelia acquired genes for synthesis and detection of signals that induce cell-type specialization by lateral gene transfer from prokaryotes.</title>
        <authorList>
            <person name="Gloeckner G."/>
            <person name="Schaap P."/>
        </authorList>
    </citation>
    <scope>NUCLEOTIDE SEQUENCE [LARGE SCALE GENOMIC DNA]</scope>
    <source>
        <strain evidence="1 2">TK</strain>
    </source>
</reference>
<dbReference type="Proteomes" id="UP000076078">
    <property type="component" value="Unassembled WGS sequence"/>
</dbReference>
<protein>
    <submittedName>
        <fullName evidence="1">Uncharacterized protein</fullName>
    </submittedName>
</protein>
<dbReference type="OrthoDB" id="2215036at2759"/>